<evidence type="ECO:0000313" key="1">
    <source>
        <dbReference type="EMBL" id="KAK3696086.1"/>
    </source>
</evidence>
<protein>
    <submittedName>
        <fullName evidence="1">Uncharacterized protein</fullName>
    </submittedName>
</protein>
<name>A0AAE0XM07_9GAST</name>
<organism evidence="1 2">
    <name type="scientific">Elysia crispata</name>
    <name type="common">lettuce slug</name>
    <dbReference type="NCBI Taxonomy" id="231223"/>
    <lineage>
        <taxon>Eukaryota</taxon>
        <taxon>Metazoa</taxon>
        <taxon>Spiralia</taxon>
        <taxon>Lophotrochozoa</taxon>
        <taxon>Mollusca</taxon>
        <taxon>Gastropoda</taxon>
        <taxon>Heterobranchia</taxon>
        <taxon>Euthyneura</taxon>
        <taxon>Panpulmonata</taxon>
        <taxon>Sacoglossa</taxon>
        <taxon>Placobranchoidea</taxon>
        <taxon>Plakobranchidae</taxon>
        <taxon>Elysia</taxon>
    </lineage>
</organism>
<proteinExistence type="predicted"/>
<comment type="caution">
    <text evidence="1">The sequence shown here is derived from an EMBL/GenBank/DDBJ whole genome shotgun (WGS) entry which is preliminary data.</text>
</comment>
<evidence type="ECO:0000313" key="2">
    <source>
        <dbReference type="Proteomes" id="UP001283361"/>
    </source>
</evidence>
<accession>A0AAE0XM07</accession>
<dbReference type="AlphaFoldDB" id="A0AAE0XM07"/>
<dbReference type="Proteomes" id="UP001283361">
    <property type="component" value="Unassembled WGS sequence"/>
</dbReference>
<keyword evidence="2" id="KW-1185">Reference proteome</keyword>
<reference evidence="1" key="1">
    <citation type="journal article" date="2023" name="G3 (Bethesda)">
        <title>A reference genome for the long-term kleptoplast-retaining sea slug Elysia crispata morphotype clarki.</title>
        <authorList>
            <person name="Eastman K.E."/>
            <person name="Pendleton A.L."/>
            <person name="Shaikh M.A."/>
            <person name="Suttiyut T."/>
            <person name="Ogas R."/>
            <person name="Tomko P."/>
            <person name="Gavelis G."/>
            <person name="Widhalm J.R."/>
            <person name="Wisecaver J.H."/>
        </authorList>
    </citation>
    <scope>NUCLEOTIDE SEQUENCE</scope>
    <source>
        <strain evidence="1">ECLA1</strain>
    </source>
</reference>
<gene>
    <name evidence="1" type="ORF">RRG08_061862</name>
</gene>
<sequence length="122" mass="14538">MNCINFTIHICLFYRFVSVRPRDILQSTYSKILCHHKETKCQDFDFQRLQTVRYAQDLVFYRRPHDSDQLCESRQLFLVQNRGQPPLKQVDLVSNHLISTEDIILSSCLTRVIGRHKDVRKN</sequence>
<dbReference type="EMBL" id="JAWDGP010008055">
    <property type="protein sequence ID" value="KAK3696086.1"/>
    <property type="molecule type" value="Genomic_DNA"/>
</dbReference>